<keyword evidence="1" id="KW-1133">Transmembrane helix</keyword>
<evidence type="ECO:0000313" key="2">
    <source>
        <dbReference type="EMBL" id="VDL84206.1"/>
    </source>
</evidence>
<keyword evidence="1" id="KW-0472">Membrane</keyword>
<keyword evidence="1" id="KW-0812">Transmembrane</keyword>
<gene>
    <name evidence="2" type="ORF">NBR_LOCUS20469</name>
</gene>
<feature type="transmembrane region" description="Helical" evidence="1">
    <location>
        <begin position="39"/>
        <end position="62"/>
    </location>
</feature>
<dbReference type="AlphaFoldDB" id="A0A0N4YT96"/>
<reference evidence="4" key="1">
    <citation type="submission" date="2017-02" db="UniProtKB">
        <authorList>
            <consortium name="WormBaseParasite"/>
        </authorList>
    </citation>
    <scope>IDENTIFICATION</scope>
</reference>
<dbReference type="STRING" id="27835.A0A0N4YT96"/>
<dbReference type="Proteomes" id="UP000271162">
    <property type="component" value="Unassembled WGS sequence"/>
</dbReference>
<evidence type="ECO:0000256" key="1">
    <source>
        <dbReference type="SAM" id="Phobius"/>
    </source>
</evidence>
<reference evidence="2 3" key="2">
    <citation type="submission" date="2018-11" db="EMBL/GenBank/DDBJ databases">
        <authorList>
            <consortium name="Pathogen Informatics"/>
        </authorList>
    </citation>
    <scope>NUCLEOTIDE SEQUENCE [LARGE SCALE GENOMIC DNA]</scope>
</reference>
<organism evidence="4">
    <name type="scientific">Nippostrongylus brasiliensis</name>
    <name type="common">Rat hookworm</name>
    <dbReference type="NCBI Taxonomy" id="27835"/>
    <lineage>
        <taxon>Eukaryota</taxon>
        <taxon>Metazoa</taxon>
        <taxon>Ecdysozoa</taxon>
        <taxon>Nematoda</taxon>
        <taxon>Chromadorea</taxon>
        <taxon>Rhabditida</taxon>
        <taxon>Rhabditina</taxon>
        <taxon>Rhabditomorpha</taxon>
        <taxon>Strongyloidea</taxon>
        <taxon>Heligmosomidae</taxon>
        <taxon>Nippostrongylus</taxon>
    </lineage>
</organism>
<evidence type="ECO:0000313" key="4">
    <source>
        <dbReference type="WBParaSite" id="NBR_0002046801-mRNA-1"/>
    </source>
</evidence>
<protein>
    <submittedName>
        <fullName evidence="4">Transmembrane protein</fullName>
    </submittedName>
</protein>
<keyword evidence="3" id="KW-1185">Reference proteome</keyword>
<sequence>MLLTIVLIAVERAIGLTTVTYGMSQQQYGYLRWSLTKQRVLGLMMFVSFAVLFLLLAIVALITSVPSAICNSIEVTRDGTTMDIPQDADTLITWLKFLFPLLSPVAILCWCSDISSCVKELVCCRSYDPPVIGQAVSGLRGAGVMPGVMTLIATADGLQLKLPNTTMNPLDLVDLPQPTAIPQQYEGVYTENERAAVPPRKEIKSIARSHLNKTGLNVSEVRHSEVHNEKGCGEKCNETLSYYDLVQNTYGTFIRQFHMKPPEGQAL</sequence>
<name>A0A0N4YT96_NIPBR</name>
<dbReference type="EMBL" id="UYSL01025169">
    <property type="protein sequence ID" value="VDL84206.1"/>
    <property type="molecule type" value="Genomic_DNA"/>
</dbReference>
<dbReference type="WBParaSite" id="NBR_0002046801-mRNA-1">
    <property type="protein sequence ID" value="NBR_0002046801-mRNA-1"/>
    <property type="gene ID" value="NBR_0002046801"/>
</dbReference>
<proteinExistence type="predicted"/>
<accession>A0A0N4YT96</accession>
<evidence type="ECO:0000313" key="3">
    <source>
        <dbReference type="Proteomes" id="UP000271162"/>
    </source>
</evidence>